<dbReference type="EMBL" id="FQUY01000006">
    <property type="protein sequence ID" value="SHE77876.1"/>
    <property type="molecule type" value="Genomic_DNA"/>
</dbReference>
<evidence type="ECO:0000256" key="1">
    <source>
        <dbReference type="SAM" id="SignalP"/>
    </source>
</evidence>
<evidence type="ECO:0008006" key="4">
    <source>
        <dbReference type="Google" id="ProtNLM"/>
    </source>
</evidence>
<evidence type="ECO:0000313" key="3">
    <source>
        <dbReference type="Proteomes" id="UP000184148"/>
    </source>
</evidence>
<dbReference type="STRING" id="1121429.SAMN02745133_01107"/>
<dbReference type="Proteomes" id="UP000184148">
    <property type="component" value="Unassembled WGS sequence"/>
</dbReference>
<evidence type="ECO:0000313" key="2">
    <source>
        <dbReference type="EMBL" id="SHE77876.1"/>
    </source>
</evidence>
<protein>
    <recommendedName>
        <fullName evidence="4">LTXXQ motif family protein</fullName>
    </recommendedName>
</protein>
<organism evidence="2 3">
    <name type="scientific">Desulforamulus putei DSM 12395</name>
    <dbReference type="NCBI Taxonomy" id="1121429"/>
    <lineage>
        <taxon>Bacteria</taxon>
        <taxon>Bacillati</taxon>
        <taxon>Bacillota</taxon>
        <taxon>Clostridia</taxon>
        <taxon>Eubacteriales</taxon>
        <taxon>Peptococcaceae</taxon>
        <taxon>Desulforamulus</taxon>
    </lineage>
</organism>
<accession>A0A1M4W9G6</accession>
<feature type="chain" id="PRO_5012115458" description="LTXXQ motif family protein" evidence="1">
    <location>
        <begin position="26"/>
        <end position="191"/>
    </location>
</feature>
<proteinExistence type="predicted"/>
<sequence length="191" mass="21678">MNNWKTKVLSTALALSVLVPAASYAADETTALKVFSQKGFSHHQRINSENRQSLDTKMLDLISKYTPDSLQDWKNALAEREQLMAKLKDKAPNHKQKTQLSDEVKAKVNVIRRDLKDGKITKEQAQEQLKALGLQNFKDKKKAAFENSLMGQFMQAVKDNDEAKIKELLPQLLQQLKDKNQELSARVSEAK</sequence>
<reference evidence="3" key="1">
    <citation type="submission" date="2016-11" db="EMBL/GenBank/DDBJ databases">
        <authorList>
            <person name="Varghese N."/>
            <person name="Submissions S."/>
        </authorList>
    </citation>
    <scope>NUCLEOTIDE SEQUENCE [LARGE SCALE GENOMIC DNA]</scope>
    <source>
        <strain evidence="3">DSM 12395</strain>
    </source>
</reference>
<dbReference type="RefSeq" id="WP_238456968.1">
    <property type="nucleotide sequence ID" value="NZ_FQUY01000006.1"/>
</dbReference>
<keyword evidence="1" id="KW-0732">Signal</keyword>
<dbReference type="AlphaFoldDB" id="A0A1M4W9G6"/>
<feature type="signal peptide" evidence="1">
    <location>
        <begin position="1"/>
        <end position="25"/>
    </location>
</feature>
<gene>
    <name evidence="2" type="ORF">SAMN02745133_01107</name>
</gene>
<keyword evidence="3" id="KW-1185">Reference proteome</keyword>
<name>A0A1M4W9G6_9FIRM</name>